<dbReference type="SUPFAM" id="SSF55073">
    <property type="entry name" value="Nucleotide cyclase"/>
    <property type="match status" value="1"/>
</dbReference>
<feature type="transmembrane region" description="Helical" evidence="1">
    <location>
        <begin position="132"/>
        <end position="152"/>
    </location>
</feature>
<reference evidence="4 5" key="1">
    <citation type="submission" date="2019-06" db="EMBL/GenBank/DDBJ databases">
        <title>Quisquiliibacterium sp. nov., isolated from a maize field.</title>
        <authorList>
            <person name="Lin S.-Y."/>
            <person name="Tsai C.-F."/>
            <person name="Young C.-C."/>
        </authorList>
    </citation>
    <scope>NUCLEOTIDE SEQUENCE [LARGE SCALE GENOMIC DNA]</scope>
    <source>
        <strain evidence="4 5">CC-CFT501</strain>
    </source>
</reference>
<sequence length="798" mass="87314">MRILLLLVTTLVLAAALFGYLTGDTTPARLAIRLMFAGVTAVGLVALRLGGATLAVGVFLYGSLALSLADALLLGGIRAPSLLALSALPAIAGWFIGWRAGMLVAFSAGVGACAVAWLEHTQRIALDATGPADHLLTLAVMLPVSAFVGLHAHRRFLRQLRVARENARRIREELDTRHRIQRDLQARNSELQLIHRLSARIQSIRDVEAIMRVAIDTIVEVAGAEQVTTYLMAPDGRDMKLVASHGFDAGFEHTAARFTLQGSWSERAFREGRPLIAADLAAEHLYTPAIREALTARGLAGAALLPLTEQGAPLGCVALFYRAGVVERFGPGRTASLEAVARTLSMAIASARHLQHLLYRARHDSLTGLPNRIVLHETFDGLADRLRAGAQPAVMLLDLDRFKEINDTLGHEVGDDLLSAIARRLERVAGHEDALTCRLGGDEFAVLLRDAESPDAALERAHRIRDALERPFDIGGMSLKIGASLGLALYPEHGANSHQLLRAADVAMYRAKHHGLGVSLYDRRTDTHSADKLLLLAELTEALDEGQLVLHFQPEKELRTGRIMGVEALVRWRHPKRGFLAPGEFVPLVEASELIHPFTRAVLAMAMQACRRLRREGFACPMALNLSARNLVDDRCVQDIERQLRAHELSGPDIVVELTETAIMHDTTQVAELLDRLDRQGVGLALDDFGTGFSSLANLKRLPLDFLKIDGSFVRDMTTDEQDAIIVRSTITLAHNLGKKVIAEGVENAAAERLLREMGCDIVQGYHLARPMPLDELIEWMHLHEAMRLSPEPLLLSS</sequence>
<dbReference type="Pfam" id="PF13185">
    <property type="entry name" value="GAF_2"/>
    <property type="match status" value="1"/>
</dbReference>
<feature type="transmembrane region" description="Helical" evidence="1">
    <location>
        <begin position="102"/>
        <end position="120"/>
    </location>
</feature>
<dbReference type="Proteomes" id="UP000321548">
    <property type="component" value="Unassembled WGS sequence"/>
</dbReference>
<dbReference type="PROSITE" id="PS50887">
    <property type="entry name" value="GGDEF"/>
    <property type="match status" value="1"/>
</dbReference>
<dbReference type="PANTHER" id="PTHR33121:SF79">
    <property type="entry name" value="CYCLIC DI-GMP PHOSPHODIESTERASE PDED-RELATED"/>
    <property type="match status" value="1"/>
</dbReference>
<dbReference type="Pfam" id="PF00990">
    <property type="entry name" value="GGDEF"/>
    <property type="match status" value="1"/>
</dbReference>
<evidence type="ECO:0000259" key="2">
    <source>
        <dbReference type="PROSITE" id="PS50883"/>
    </source>
</evidence>
<dbReference type="GO" id="GO:0071111">
    <property type="term" value="F:cyclic-guanylate-specific phosphodiesterase activity"/>
    <property type="evidence" value="ECO:0007669"/>
    <property type="project" value="InterPro"/>
</dbReference>
<dbReference type="SMART" id="SM00052">
    <property type="entry name" value="EAL"/>
    <property type="match status" value="1"/>
</dbReference>
<dbReference type="NCBIfam" id="TIGR00254">
    <property type="entry name" value="GGDEF"/>
    <property type="match status" value="1"/>
</dbReference>
<keyword evidence="5" id="KW-1185">Reference proteome</keyword>
<name>A0A5C8P5R5_9BURK</name>
<comment type="caution">
    <text evidence="4">The sequence shown here is derived from an EMBL/GenBank/DDBJ whole genome shotgun (WGS) entry which is preliminary data.</text>
</comment>
<dbReference type="PANTHER" id="PTHR33121">
    <property type="entry name" value="CYCLIC DI-GMP PHOSPHODIESTERASE PDEF"/>
    <property type="match status" value="1"/>
</dbReference>
<feature type="domain" description="EAL" evidence="2">
    <location>
        <begin position="532"/>
        <end position="785"/>
    </location>
</feature>
<evidence type="ECO:0000256" key="1">
    <source>
        <dbReference type="SAM" id="Phobius"/>
    </source>
</evidence>
<organism evidence="4 5">
    <name type="scientific">Zeimonas arvi</name>
    <dbReference type="NCBI Taxonomy" id="2498847"/>
    <lineage>
        <taxon>Bacteria</taxon>
        <taxon>Pseudomonadati</taxon>
        <taxon>Pseudomonadota</taxon>
        <taxon>Betaproteobacteria</taxon>
        <taxon>Burkholderiales</taxon>
        <taxon>Burkholderiaceae</taxon>
        <taxon>Zeimonas</taxon>
    </lineage>
</organism>
<keyword evidence="1" id="KW-0472">Membrane</keyword>
<dbReference type="Gene3D" id="3.20.20.450">
    <property type="entry name" value="EAL domain"/>
    <property type="match status" value="1"/>
</dbReference>
<dbReference type="InterPro" id="IPR043128">
    <property type="entry name" value="Rev_trsase/Diguanyl_cyclase"/>
</dbReference>
<dbReference type="Gene3D" id="3.30.70.270">
    <property type="match status" value="1"/>
</dbReference>
<dbReference type="InterPro" id="IPR003018">
    <property type="entry name" value="GAF"/>
</dbReference>
<dbReference type="AlphaFoldDB" id="A0A5C8P5R5"/>
<dbReference type="SMART" id="SM00065">
    <property type="entry name" value="GAF"/>
    <property type="match status" value="1"/>
</dbReference>
<gene>
    <name evidence="4" type="ORF">FHP08_02885</name>
</gene>
<dbReference type="InterPro" id="IPR050706">
    <property type="entry name" value="Cyclic-di-GMP_PDE-like"/>
</dbReference>
<dbReference type="CDD" id="cd01948">
    <property type="entry name" value="EAL"/>
    <property type="match status" value="1"/>
</dbReference>
<dbReference type="PROSITE" id="PS50883">
    <property type="entry name" value="EAL"/>
    <property type="match status" value="1"/>
</dbReference>
<protein>
    <submittedName>
        <fullName evidence="4">EAL domain-containing protein</fullName>
    </submittedName>
</protein>
<keyword evidence="1" id="KW-0812">Transmembrane</keyword>
<dbReference type="InterPro" id="IPR029016">
    <property type="entry name" value="GAF-like_dom_sf"/>
</dbReference>
<dbReference type="InterPro" id="IPR035919">
    <property type="entry name" value="EAL_sf"/>
</dbReference>
<keyword evidence="1" id="KW-1133">Transmembrane helix</keyword>
<dbReference type="SMART" id="SM00267">
    <property type="entry name" value="GGDEF"/>
    <property type="match status" value="1"/>
</dbReference>
<proteinExistence type="predicted"/>
<dbReference type="RefSeq" id="WP_147702783.1">
    <property type="nucleotide sequence ID" value="NZ_VDUY01000001.1"/>
</dbReference>
<dbReference type="SUPFAM" id="SSF141868">
    <property type="entry name" value="EAL domain-like"/>
    <property type="match status" value="1"/>
</dbReference>
<dbReference type="OrthoDB" id="9813903at2"/>
<accession>A0A5C8P5R5</accession>
<evidence type="ECO:0000259" key="3">
    <source>
        <dbReference type="PROSITE" id="PS50887"/>
    </source>
</evidence>
<dbReference type="Pfam" id="PF00563">
    <property type="entry name" value="EAL"/>
    <property type="match status" value="1"/>
</dbReference>
<evidence type="ECO:0000313" key="5">
    <source>
        <dbReference type="Proteomes" id="UP000321548"/>
    </source>
</evidence>
<dbReference type="CDD" id="cd01949">
    <property type="entry name" value="GGDEF"/>
    <property type="match status" value="1"/>
</dbReference>
<dbReference type="InterPro" id="IPR000160">
    <property type="entry name" value="GGDEF_dom"/>
</dbReference>
<dbReference type="Gene3D" id="3.30.450.40">
    <property type="match status" value="1"/>
</dbReference>
<feature type="transmembrane region" description="Helical" evidence="1">
    <location>
        <begin position="33"/>
        <end position="60"/>
    </location>
</feature>
<evidence type="ECO:0000313" key="4">
    <source>
        <dbReference type="EMBL" id="TXL68643.1"/>
    </source>
</evidence>
<dbReference type="SUPFAM" id="SSF55781">
    <property type="entry name" value="GAF domain-like"/>
    <property type="match status" value="1"/>
</dbReference>
<dbReference type="InterPro" id="IPR001633">
    <property type="entry name" value="EAL_dom"/>
</dbReference>
<dbReference type="InterPro" id="IPR029787">
    <property type="entry name" value="Nucleotide_cyclase"/>
</dbReference>
<dbReference type="EMBL" id="VDUY01000001">
    <property type="protein sequence ID" value="TXL68643.1"/>
    <property type="molecule type" value="Genomic_DNA"/>
</dbReference>
<feature type="domain" description="GGDEF" evidence="3">
    <location>
        <begin position="390"/>
        <end position="523"/>
    </location>
</feature>